<name>A0A1G4QIU6_9CAUL</name>
<organism evidence="2 3">
    <name type="scientific">Asticcacaulis taihuensis</name>
    <dbReference type="NCBI Taxonomy" id="260084"/>
    <lineage>
        <taxon>Bacteria</taxon>
        <taxon>Pseudomonadati</taxon>
        <taxon>Pseudomonadota</taxon>
        <taxon>Alphaproteobacteria</taxon>
        <taxon>Caulobacterales</taxon>
        <taxon>Caulobacteraceae</taxon>
        <taxon>Asticcacaulis</taxon>
    </lineage>
</organism>
<keyword evidence="3" id="KW-1185">Reference proteome</keyword>
<keyword evidence="1" id="KW-1133">Transmembrane helix</keyword>
<feature type="transmembrane region" description="Helical" evidence="1">
    <location>
        <begin position="5"/>
        <end position="25"/>
    </location>
</feature>
<keyword evidence="1" id="KW-0472">Membrane</keyword>
<dbReference type="STRING" id="260084.SAMN02927928_1271"/>
<evidence type="ECO:0000313" key="2">
    <source>
        <dbReference type="EMBL" id="SCW44375.1"/>
    </source>
</evidence>
<feature type="transmembrane region" description="Helical" evidence="1">
    <location>
        <begin position="66"/>
        <end position="84"/>
    </location>
</feature>
<dbReference type="Gene3D" id="1.20.210.10">
    <property type="entry name" value="Cytochrome c oxidase-like, subunit I domain"/>
    <property type="match status" value="1"/>
</dbReference>
<dbReference type="InterPro" id="IPR036927">
    <property type="entry name" value="Cyt_c_oxase-like_su1_sf"/>
</dbReference>
<evidence type="ECO:0008006" key="4">
    <source>
        <dbReference type="Google" id="ProtNLM"/>
    </source>
</evidence>
<dbReference type="OrthoDB" id="9808748at2"/>
<proteinExistence type="predicted"/>
<feature type="transmembrane region" description="Helical" evidence="1">
    <location>
        <begin position="37"/>
        <end position="54"/>
    </location>
</feature>
<sequence length="128" mass="13766">MNGNIFLRTSVVFLCIGITLGMYMGGTHDFTQMPTHAHLNLVGGVLMFLAGLFYNSHPQLSRKTTLIHYAIAVIGLVIFIPGIWGAQIRAAWAEPVVGIGSLLTAIQIIFFAVMVFIGTGKKSTLTGS</sequence>
<feature type="transmembrane region" description="Helical" evidence="1">
    <location>
        <begin position="96"/>
        <end position="117"/>
    </location>
</feature>
<dbReference type="RefSeq" id="WP_090645022.1">
    <property type="nucleotide sequence ID" value="NZ_CBCRYE010000001.1"/>
</dbReference>
<dbReference type="Proteomes" id="UP000199150">
    <property type="component" value="Unassembled WGS sequence"/>
</dbReference>
<gene>
    <name evidence="2" type="ORF">SAMN02927928_1271</name>
</gene>
<protein>
    <recommendedName>
        <fullName evidence="4">Cytochrome C and Quinol oxidase polypeptide I</fullName>
    </recommendedName>
</protein>
<accession>A0A1G4QIU6</accession>
<keyword evidence="1" id="KW-0812">Transmembrane</keyword>
<dbReference type="EMBL" id="FMTS01000001">
    <property type="protein sequence ID" value="SCW44375.1"/>
    <property type="molecule type" value="Genomic_DNA"/>
</dbReference>
<reference evidence="3" key="1">
    <citation type="submission" date="2016-10" db="EMBL/GenBank/DDBJ databases">
        <authorList>
            <person name="Varghese N."/>
            <person name="Submissions S."/>
        </authorList>
    </citation>
    <scope>NUCLEOTIDE SEQUENCE [LARGE SCALE GENOMIC DNA]</scope>
    <source>
        <strain evidence="3">CGMCC 1.3431</strain>
    </source>
</reference>
<evidence type="ECO:0000313" key="3">
    <source>
        <dbReference type="Proteomes" id="UP000199150"/>
    </source>
</evidence>
<dbReference type="AlphaFoldDB" id="A0A1G4QIU6"/>
<evidence type="ECO:0000256" key="1">
    <source>
        <dbReference type="SAM" id="Phobius"/>
    </source>
</evidence>